<feature type="compositionally biased region" description="Basic and acidic residues" evidence="1">
    <location>
        <begin position="179"/>
        <end position="205"/>
    </location>
</feature>
<feature type="transmembrane region" description="Helical" evidence="2">
    <location>
        <begin position="65"/>
        <end position="85"/>
    </location>
</feature>
<feature type="region of interest" description="Disordered" evidence="1">
    <location>
        <begin position="169"/>
        <end position="205"/>
    </location>
</feature>
<evidence type="ECO:0008006" key="4">
    <source>
        <dbReference type="Google" id="ProtNLM"/>
    </source>
</evidence>
<proteinExistence type="predicted"/>
<keyword evidence="2" id="KW-0472">Membrane</keyword>
<feature type="transmembrane region" description="Helical" evidence="2">
    <location>
        <begin position="130"/>
        <end position="155"/>
    </location>
</feature>
<reference evidence="3" key="1">
    <citation type="submission" date="2021-01" db="EMBL/GenBank/DDBJ databases">
        <authorList>
            <person name="Corre E."/>
            <person name="Pelletier E."/>
            <person name="Niang G."/>
            <person name="Scheremetjew M."/>
            <person name="Finn R."/>
            <person name="Kale V."/>
            <person name="Holt S."/>
            <person name="Cochrane G."/>
            <person name="Meng A."/>
            <person name="Brown T."/>
            <person name="Cohen L."/>
        </authorList>
    </citation>
    <scope>NUCLEOTIDE SEQUENCE</scope>
    <source>
        <strain evidence="3">CCMP1594</strain>
    </source>
</reference>
<dbReference type="AlphaFoldDB" id="A0A7S4FEN0"/>
<organism evidence="3">
    <name type="scientific">Eutreptiella gymnastica</name>
    <dbReference type="NCBI Taxonomy" id="73025"/>
    <lineage>
        <taxon>Eukaryota</taxon>
        <taxon>Discoba</taxon>
        <taxon>Euglenozoa</taxon>
        <taxon>Euglenida</taxon>
        <taxon>Spirocuta</taxon>
        <taxon>Euglenophyceae</taxon>
        <taxon>Eutreptiales</taxon>
        <taxon>Eutreptiaceae</taxon>
        <taxon>Eutreptiella</taxon>
    </lineage>
</organism>
<protein>
    <recommendedName>
        <fullName evidence="4">Transmembrane protein 18</fullName>
    </recommendedName>
</protein>
<accession>A0A7S4FEN0</accession>
<keyword evidence="2" id="KW-1133">Transmembrane helix</keyword>
<evidence type="ECO:0000256" key="2">
    <source>
        <dbReference type="SAM" id="Phobius"/>
    </source>
</evidence>
<dbReference type="EMBL" id="HBJA01004307">
    <property type="protein sequence ID" value="CAE0790285.1"/>
    <property type="molecule type" value="Transcribed_RNA"/>
</dbReference>
<evidence type="ECO:0000313" key="3">
    <source>
        <dbReference type="EMBL" id="CAE0790285.1"/>
    </source>
</evidence>
<feature type="transmembrane region" description="Helical" evidence="2">
    <location>
        <begin position="92"/>
        <end position="110"/>
    </location>
</feature>
<sequence>MEYLWKSMQDEVTSGVDEFTEWLDGVMNSTGAFYKDIATSLQDESTQIVPQLRGFVGAVNWDEPLIIGLGVFHCFWLLMCIGVMIKGSEIAKFVLFMVIGVFVLIAQPLNSHLADNWQAYATQPYFDANGGFICFMWSTPLIIMEFAILISLLLGNCILLRKTMRVKVQQQNKARKRKADKDKAEGADAPAEGEKQKDPQTKKDD</sequence>
<name>A0A7S4FEN0_9EUGL</name>
<keyword evidence="2" id="KW-0812">Transmembrane</keyword>
<gene>
    <name evidence="3" type="ORF">EGYM00163_LOCUS1399</name>
</gene>
<evidence type="ECO:0000256" key="1">
    <source>
        <dbReference type="SAM" id="MobiDB-lite"/>
    </source>
</evidence>
<dbReference type="Pfam" id="PF14770">
    <property type="entry name" value="TMEM18"/>
    <property type="match status" value="1"/>
</dbReference>
<dbReference type="InterPro" id="IPR026721">
    <property type="entry name" value="TMEM18"/>
</dbReference>